<evidence type="ECO:0000313" key="3">
    <source>
        <dbReference type="EMBL" id="TKK67483.1"/>
    </source>
</evidence>
<dbReference type="EMBL" id="SZQL01000011">
    <property type="protein sequence ID" value="TKK67483.1"/>
    <property type="molecule type" value="Genomic_DNA"/>
</dbReference>
<dbReference type="SMART" id="SM00028">
    <property type="entry name" value="TPR"/>
    <property type="match status" value="3"/>
</dbReference>
<evidence type="ECO:0000256" key="2">
    <source>
        <dbReference type="SAM" id="SignalP"/>
    </source>
</evidence>
<keyword evidence="2" id="KW-0732">Signal</keyword>
<proteinExistence type="predicted"/>
<keyword evidence="4" id="KW-1185">Reference proteome</keyword>
<dbReference type="SUPFAM" id="SSF48452">
    <property type="entry name" value="TPR-like"/>
    <property type="match status" value="2"/>
</dbReference>
<comment type="caution">
    <text evidence="3">The sequence shown here is derived from an EMBL/GenBank/DDBJ whole genome shotgun (WGS) entry which is preliminary data.</text>
</comment>
<evidence type="ECO:0000256" key="1">
    <source>
        <dbReference type="SAM" id="MobiDB-lite"/>
    </source>
</evidence>
<evidence type="ECO:0000313" key="4">
    <source>
        <dbReference type="Proteomes" id="UP000305848"/>
    </source>
</evidence>
<feature type="compositionally biased region" description="Acidic residues" evidence="1">
    <location>
        <begin position="566"/>
        <end position="581"/>
    </location>
</feature>
<protein>
    <submittedName>
        <fullName evidence="3">Tetratricopeptide repeat protein</fullName>
    </submittedName>
</protein>
<organism evidence="3 4">
    <name type="scientific">Ilyomonas limi</name>
    <dbReference type="NCBI Taxonomy" id="2575867"/>
    <lineage>
        <taxon>Bacteria</taxon>
        <taxon>Pseudomonadati</taxon>
        <taxon>Bacteroidota</taxon>
        <taxon>Chitinophagia</taxon>
        <taxon>Chitinophagales</taxon>
        <taxon>Chitinophagaceae</taxon>
        <taxon>Ilyomonas</taxon>
    </lineage>
</organism>
<reference evidence="3 4" key="1">
    <citation type="submission" date="2019-05" db="EMBL/GenBank/DDBJ databases">
        <title>Panacibacter sp. strain 17mud1-8 Genome sequencing and assembly.</title>
        <authorList>
            <person name="Chhetri G."/>
        </authorList>
    </citation>
    <scope>NUCLEOTIDE SEQUENCE [LARGE SCALE GENOMIC DNA]</scope>
    <source>
        <strain evidence="3 4">17mud1-8</strain>
    </source>
</reference>
<dbReference type="Pfam" id="PF13181">
    <property type="entry name" value="TPR_8"/>
    <property type="match status" value="1"/>
</dbReference>
<dbReference type="OrthoDB" id="1522549at2"/>
<gene>
    <name evidence="3" type="ORF">FC093_14425</name>
</gene>
<dbReference type="InterPro" id="IPR011990">
    <property type="entry name" value="TPR-like_helical_dom_sf"/>
</dbReference>
<dbReference type="Proteomes" id="UP000305848">
    <property type="component" value="Unassembled WGS sequence"/>
</dbReference>
<feature type="chain" id="PRO_5020254834" evidence="2">
    <location>
        <begin position="24"/>
        <end position="990"/>
    </location>
</feature>
<dbReference type="Gene3D" id="1.25.40.10">
    <property type="entry name" value="Tetratricopeptide repeat domain"/>
    <property type="match status" value="3"/>
</dbReference>
<feature type="region of interest" description="Disordered" evidence="1">
    <location>
        <begin position="557"/>
        <end position="583"/>
    </location>
</feature>
<dbReference type="InterPro" id="IPR019734">
    <property type="entry name" value="TPR_rpt"/>
</dbReference>
<accession>A0A4V5UUG2</accession>
<dbReference type="AlphaFoldDB" id="A0A4V5UUG2"/>
<feature type="signal peptide" evidence="2">
    <location>
        <begin position="1"/>
        <end position="23"/>
    </location>
</feature>
<sequence length="990" mass="112127">MKQLVLKSSLCWLFLMICWLSQAQKGTTITLKKPGKYENRTLPAEQSDTKKFGPVRHALQNMYTHYNYYFNANALLNDIVARAKAANKDDYTKLLPFYNYSLNTTAQSGSDIDSVIYHCTAGVLLHDLRNDWIDNLYFLLGKAYFYRKNFDSAMNAFQYVNYAWGPKDDGYNLPIGSNATNKGELTIATKEKTDVWHKTAVTPPSRNENFLWMARTSIETGNAGRAGGLLEILRNDPKFPERLQPDLHEALAYLFYNQKRYDSAATHLGEALDNANNQLEKARWEYLMAQMYHLAGNDEEAVKYFNRCADHTPDPIMEVNAYFNSINIGNDSTGATTQQKLDALLRMAKKDKYVLYRDIIYYAAAQVELQLGNNDEAIALLKKSIANNVDNPDQRSKSFLLLADVEYNQRKWMNAHNFYDSTQAAGNLSDSLEMDRLSTRQPAMASIAGYLTAVDKEDSLQQVAAMPEAQRTAYLKKTLRQIRRSQGLKDEDNTPNINPAVQLQTQANLFDNTAASKDWYFNNTALKSSGFGAFRQQWGNRPNVDNWRRQSDITRMAMQQPGSPDGDTDSTDAENGDENGEEAAPAMANSIEDLEAGLPLTPEKLQQSNENIAKAYFHSGEVFQNELQNFPAAIEMYQQMNTVTDSSEYREQSLFNLYYCYNRLGKRASADSALAVLQRDYRNGQWLAKLKNGSIAPSESSEKSPATQQYEKIYNAFIEGNFNEAQKQKEIADSQYGNSYWTPQLLYIESIYYVSQREDSSALKQLQNLQDQFPSSPLVEKAQTMADVIRRRPQIEAYLTKLQIKRNVDTTTSTVLVNTTPVEAPIKQSVEYKKPDSVISKPANKPVAVNLDTVAVKAPEVAKTFSFNAADSQYVALVLDKVAPVYATEARNAFNRYNKQTFYNQTINTSSVKLDDRYNIMLIGPFTDAAAALDYIDKTKPQTAGRILPWLTADKYGFLMISPSNFRLLNENKDLDTYRSVIQKAIPDKF</sequence>
<name>A0A4V5UUG2_9BACT</name>